<dbReference type="Pfam" id="PF07366">
    <property type="entry name" value="SnoaL"/>
    <property type="match status" value="1"/>
</dbReference>
<accession>A0ABP8DJQ7</accession>
<dbReference type="SUPFAM" id="SSF54427">
    <property type="entry name" value="NTF2-like"/>
    <property type="match status" value="1"/>
</dbReference>
<evidence type="ECO:0000313" key="1">
    <source>
        <dbReference type="EMBL" id="GAA4257412.1"/>
    </source>
</evidence>
<dbReference type="RefSeq" id="WP_345134388.1">
    <property type="nucleotide sequence ID" value="NZ_BAABAT010000027.1"/>
</dbReference>
<dbReference type="InterPro" id="IPR032710">
    <property type="entry name" value="NTF2-like_dom_sf"/>
</dbReference>
<dbReference type="InterPro" id="IPR009959">
    <property type="entry name" value="Cyclase_SnoaL-like"/>
</dbReference>
<dbReference type="Proteomes" id="UP001500620">
    <property type="component" value="Unassembled WGS sequence"/>
</dbReference>
<sequence length="138" mass="15201">MSQREQLIRGLYRTMFESGDVALAERVVTAGFIDHAAPPVPVPVPAGPGQLRAVVSYLHSVMADIRYEIDDVIHDGDRLAYRATMSATQTGELFGFPPSGRSFSVQQIHIVRFDGDLIAEHWACRDDLGALRQLGHIS</sequence>
<proteinExistence type="predicted"/>
<name>A0ABP8DJQ7_9ACTN</name>
<organism evidence="1 2">
    <name type="scientific">Dactylosporangium darangshiense</name>
    <dbReference type="NCBI Taxonomy" id="579108"/>
    <lineage>
        <taxon>Bacteria</taxon>
        <taxon>Bacillati</taxon>
        <taxon>Actinomycetota</taxon>
        <taxon>Actinomycetes</taxon>
        <taxon>Micromonosporales</taxon>
        <taxon>Micromonosporaceae</taxon>
        <taxon>Dactylosporangium</taxon>
    </lineage>
</organism>
<evidence type="ECO:0000313" key="2">
    <source>
        <dbReference type="Proteomes" id="UP001500620"/>
    </source>
</evidence>
<keyword evidence="2" id="KW-1185">Reference proteome</keyword>
<reference evidence="2" key="1">
    <citation type="journal article" date="2019" name="Int. J. Syst. Evol. Microbiol.">
        <title>The Global Catalogue of Microorganisms (GCM) 10K type strain sequencing project: providing services to taxonomists for standard genome sequencing and annotation.</title>
        <authorList>
            <consortium name="The Broad Institute Genomics Platform"/>
            <consortium name="The Broad Institute Genome Sequencing Center for Infectious Disease"/>
            <person name="Wu L."/>
            <person name="Ma J."/>
        </authorList>
    </citation>
    <scope>NUCLEOTIDE SEQUENCE [LARGE SCALE GENOMIC DNA]</scope>
    <source>
        <strain evidence="2">JCM 17441</strain>
    </source>
</reference>
<comment type="caution">
    <text evidence="1">The sequence shown here is derived from an EMBL/GenBank/DDBJ whole genome shotgun (WGS) entry which is preliminary data.</text>
</comment>
<dbReference type="PANTHER" id="PTHR38436:SF1">
    <property type="entry name" value="ESTER CYCLASE"/>
    <property type="match status" value="1"/>
</dbReference>
<dbReference type="Gene3D" id="3.10.450.50">
    <property type="match status" value="1"/>
</dbReference>
<gene>
    <name evidence="1" type="ORF">GCM10022255_074060</name>
</gene>
<dbReference type="EMBL" id="BAABAT010000027">
    <property type="protein sequence ID" value="GAA4257412.1"/>
    <property type="molecule type" value="Genomic_DNA"/>
</dbReference>
<dbReference type="PANTHER" id="PTHR38436">
    <property type="entry name" value="POLYKETIDE CYCLASE SNOAL-LIKE DOMAIN"/>
    <property type="match status" value="1"/>
</dbReference>
<protein>
    <submittedName>
        <fullName evidence="1">Ester cyclase</fullName>
    </submittedName>
</protein>